<comment type="caution">
    <text evidence="1">The sequence shown here is derived from an EMBL/GenBank/DDBJ whole genome shotgun (WGS) entry which is preliminary data.</text>
</comment>
<gene>
    <name evidence="1" type="ORF">LCGC14_1697930</name>
</gene>
<proteinExistence type="predicted"/>
<dbReference type="AlphaFoldDB" id="A0A0F9I6H1"/>
<accession>A0A0F9I6H1</accession>
<evidence type="ECO:0000313" key="1">
    <source>
        <dbReference type="EMBL" id="KKM15254.1"/>
    </source>
</evidence>
<dbReference type="EMBL" id="LAZR01014950">
    <property type="protein sequence ID" value="KKM15254.1"/>
    <property type="molecule type" value="Genomic_DNA"/>
</dbReference>
<protein>
    <submittedName>
        <fullName evidence="1">Uncharacterized protein</fullName>
    </submittedName>
</protein>
<name>A0A0F9I6H1_9ZZZZ</name>
<reference evidence="1" key="1">
    <citation type="journal article" date="2015" name="Nature">
        <title>Complex archaea that bridge the gap between prokaryotes and eukaryotes.</title>
        <authorList>
            <person name="Spang A."/>
            <person name="Saw J.H."/>
            <person name="Jorgensen S.L."/>
            <person name="Zaremba-Niedzwiedzka K."/>
            <person name="Martijn J."/>
            <person name="Lind A.E."/>
            <person name="van Eijk R."/>
            <person name="Schleper C."/>
            <person name="Guy L."/>
            <person name="Ettema T.J."/>
        </authorList>
    </citation>
    <scope>NUCLEOTIDE SEQUENCE</scope>
</reference>
<sequence length="122" mass="12922">MAYTGLTVLDAAKAGNELIALMVGADTQAGDGFDFPNDGKTVLLVLDELATGAGDTLTFEAVADPDGRVETTLARTVTLKKIFVYGPFLPLLWNQSDGKVRAKFTTANSKTKIMAIRVADPT</sequence>
<organism evidence="1">
    <name type="scientific">marine sediment metagenome</name>
    <dbReference type="NCBI Taxonomy" id="412755"/>
    <lineage>
        <taxon>unclassified sequences</taxon>
        <taxon>metagenomes</taxon>
        <taxon>ecological metagenomes</taxon>
    </lineage>
</organism>